<evidence type="ECO:0000259" key="1">
    <source>
        <dbReference type="PROSITE" id="PS51112"/>
    </source>
</evidence>
<comment type="caution">
    <text evidence="2">The sequence shown here is derived from an EMBL/GenBank/DDBJ whole genome shotgun (WGS) entry which is preliminary data.</text>
</comment>
<dbReference type="InterPro" id="IPR002733">
    <property type="entry name" value="AMMECR1_domain"/>
</dbReference>
<dbReference type="InterPro" id="IPR036071">
    <property type="entry name" value="AMMECR1_dom_sf"/>
</dbReference>
<organism evidence="2">
    <name type="scientific">marine sediment metagenome</name>
    <dbReference type="NCBI Taxonomy" id="412755"/>
    <lineage>
        <taxon>unclassified sequences</taxon>
        <taxon>metagenomes</taxon>
        <taxon>ecological metagenomes</taxon>
    </lineage>
</organism>
<dbReference type="Gene3D" id="3.30.1490.150">
    <property type="entry name" value="Hypothetical protein ph0010, domain 2"/>
    <property type="match status" value="1"/>
</dbReference>
<feature type="domain" description="AMMECR1" evidence="1">
    <location>
        <begin position="1"/>
        <end position="74"/>
    </location>
</feature>
<sequence>SYDKIRIGTDGVILRKYRRSAVFLPQVAPEQGWNLEQTLTHLSQKAGLGADGWKKGAKFFTFQAIVFGEEEFKK</sequence>
<proteinExistence type="predicted"/>
<evidence type="ECO:0000313" key="2">
    <source>
        <dbReference type="EMBL" id="GAG28869.1"/>
    </source>
</evidence>
<dbReference type="AlphaFoldDB" id="X0WD12"/>
<protein>
    <recommendedName>
        <fullName evidence="1">AMMECR1 domain-containing protein</fullName>
    </recommendedName>
</protein>
<dbReference type="PROSITE" id="PS51112">
    <property type="entry name" value="AMMECR1"/>
    <property type="match status" value="1"/>
</dbReference>
<accession>X0WD12</accession>
<dbReference type="EMBL" id="BARS01046329">
    <property type="protein sequence ID" value="GAG28869.1"/>
    <property type="molecule type" value="Genomic_DNA"/>
</dbReference>
<dbReference type="Pfam" id="PF01871">
    <property type="entry name" value="AMMECR1"/>
    <property type="match status" value="1"/>
</dbReference>
<gene>
    <name evidence="2" type="ORF">S01H1_69748</name>
</gene>
<feature type="non-terminal residue" evidence="2">
    <location>
        <position position="1"/>
    </location>
</feature>
<name>X0WD12_9ZZZZ</name>
<reference evidence="2" key="1">
    <citation type="journal article" date="2014" name="Front. Microbiol.">
        <title>High frequency of phylogenetically diverse reductive dehalogenase-homologous genes in deep subseafloor sedimentary metagenomes.</title>
        <authorList>
            <person name="Kawai M."/>
            <person name="Futagami T."/>
            <person name="Toyoda A."/>
            <person name="Takaki Y."/>
            <person name="Nishi S."/>
            <person name="Hori S."/>
            <person name="Arai W."/>
            <person name="Tsubouchi T."/>
            <person name="Morono Y."/>
            <person name="Uchiyama I."/>
            <person name="Ito T."/>
            <person name="Fujiyama A."/>
            <person name="Inagaki F."/>
            <person name="Takami H."/>
        </authorList>
    </citation>
    <scope>NUCLEOTIDE SEQUENCE</scope>
    <source>
        <strain evidence="2">Expedition CK06-06</strain>
    </source>
</reference>
<dbReference type="SUPFAM" id="SSF143447">
    <property type="entry name" value="AMMECR1-like"/>
    <property type="match status" value="1"/>
</dbReference>